<dbReference type="GO" id="GO:0005681">
    <property type="term" value="C:spliceosomal complex"/>
    <property type="evidence" value="ECO:0007669"/>
    <property type="project" value="UniProtKB-KW"/>
</dbReference>
<dbReference type="Pfam" id="PF03371">
    <property type="entry name" value="PRP38"/>
    <property type="match status" value="1"/>
</dbReference>
<evidence type="ECO:0000256" key="7">
    <source>
        <dbReference type="SAM" id="MobiDB-lite"/>
    </source>
</evidence>
<evidence type="ECO:0000313" key="8">
    <source>
        <dbReference type="EMBL" id="KAG6953131.1"/>
    </source>
</evidence>
<evidence type="ECO:0000256" key="3">
    <source>
        <dbReference type="ARBA" id="ARBA00022664"/>
    </source>
</evidence>
<feature type="region of interest" description="Disordered" evidence="7">
    <location>
        <begin position="1"/>
        <end position="33"/>
    </location>
</feature>
<proteinExistence type="inferred from homology"/>
<sequence>MSRSALTRHALQKSLRGQTTQDQPPEETQRRVKQDELPIYGNDTTYNLNTLLHQNILQSAYFHELYKLRTYHEVVDEIYYRVDHAEPWSPGTARIPSSCFCLLHKFFLMRLTRKQMQGLLRHTDSPYIRVVGFLYLRFTCNPEELWTWFEPYLEDPEELNASANPSVKTTIGDWLVALLEENNYFGTILPRIPKKIEDGIKVKLLLLSRKKERAKENLAIVNRLKPGTKVRAMYADEENEPAMYDAVIDSVEESNQFWISFPANVVDARPLVLAPLDDLAHVRVDVTEAAIETAVETVIGAVAVVTARGRVHDVDLAAGRDRLPLTDADVIVGVVVAVVTHGARLGSDITGDLLQQVRERERRKAEAVGRDYASRPASYKGSLSLKLDRWTTRKRSRSPAKRAEVVVQPGMSKGEERARSNSPTPGKARESEGHTKASLAVAELNAGLSGMCRSPWKAVSLAVRISAAILWTFGSFMARGFRPQFPKWTLRFELLRAAIRTINELYGERMVKDAQHAQVIRAQSEAVGSVLGWFYCRWYSRYMESVEFNGLEHLWLRPKTTQQDGTKRLVVMYVHGGVFSLLSPRFYSFFGSSLGAAVERELAIRNCKTQVDIFLANYHNTPEFCFPKQPEDIVAAAGGGLVMSALHRLST</sequence>
<evidence type="ECO:0000313" key="9">
    <source>
        <dbReference type="Proteomes" id="UP000688947"/>
    </source>
</evidence>
<dbReference type="OrthoDB" id="3881at2759"/>
<keyword evidence="4" id="KW-0747">Spliceosome</keyword>
<comment type="caution">
    <text evidence="8">The sequence shown here is derived from an EMBL/GenBank/DDBJ whole genome shotgun (WGS) entry which is preliminary data.</text>
</comment>
<evidence type="ECO:0000256" key="4">
    <source>
        <dbReference type="ARBA" id="ARBA00022728"/>
    </source>
</evidence>
<comment type="subcellular location">
    <subcellularLocation>
        <location evidence="1">Nucleus</location>
    </subcellularLocation>
</comment>
<comment type="similarity">
    <text evidence="2">Belongs to the PRP38 family.</text>
</comment>
<keyword evidence="6" id="KW-0539">Nucleus</keyword>
<dbReference type="Proteomes" id="UP000688947">
    <property type="component" value="Unassembled WGS sequence"/>
</dbReference>
<feature type="region of interest" description="Disordered" evidence="7">
    <location>
        <begin position="390"/>
        <end position="435"/>
    </location>
</feature>
<evidence type="ECO:0000256" key="6">
    <source>
        <dbReference type="ARBA" id="ARBA00023242"/>
    </source>
</evidence>
<keyword evidence="5" id="KW-0508">mRNA splicing</keyword>
<keyword evidence="3" id="KW-0507">mRNA processing</keyword>
<name>A0A8T1U3K9_9STRA</name>
<accession>A0A8T1U3K9</accession>
<evidence type="ECO:0000256" key="5">
    <source>
        <dbReference type="ARBA" id="ARBA00023187"/>
    </source>
</evidence>
<protein>
    <recommendedName>
        <fullName evidence="10">Pre-mRNA-splicing factor 38</fullName>
    </recommendedName>
</protein>
<dbReference type="EMBL" id="JAENGZ010000853">
    <property type="protein sequence ID" value="KAG6953131.1"/>
    <property type="molecule type" value="Genomic_DNA"/>
</dbReference>
<organism evidence="8 9">
    <name type="scientific">Phytophthora cactorum</name>
    <dbReference type="NCBI Taxonomy" id="29920"/>
    <lineage>
        <taxon>Eukaryota</taxon>
        <taxon>Sar</taxon>
        <taxon>Stramenopiles</taxon>
        <taxon>Oomycota</taxon>
        <taxon>Peronosporomycetes</taxon>
        <taxon>Peronosporales</taxon>
        <taxon>Peronosporaceae</taxon>
        <taxon>Phytophthora</taxon>
    </lineage>
</organism>
<evidence type="ECO:0000256" key="2">
    <source>
        <dbReference type="ARBA" id="ARBA00006164"/>
    </source>
</evidence>
<reference evidence="8" key="1">
    <citation type="submission" date="2021-01" db="EMBL/GenBank/DDBJ databases">
        <title>Phytophthora aleatoria, a newly-described species from Pinus radiata is distinct from Phytophthora cactorum isolates based on comparative genomics.</title>
        <authorList>
            <person name="Mcdougal R."/>
            <person name="Panda P."/>
            <person name="Williams N."/>
            <person name="Studholme D.J."/>
        </authorList>
    </citation>
    <scope>NUCLEOTIDE SEQUENCE</scope>
    <source>
        <strain evidence="8">NZFS 3830</strain>
    </source>
</reference>
<dbReference type="GO" id="GO:0006397">
    <property type="term" value="P:mRNA processing"/>
    <property type="evidence" value="ECO:0007669"/>
    <property type="project" value="UniProtKB-KW"/>
</dbReference>
<dbReference type="VEuPathDB" id="FungiDB:PC110_g19000"/>
<gene>
    <name evidence="8" type="ORF">JG687_00012563</name>
</gene>
<dbReference type="InterPro" id="IPR005037">
    <property type="entry name" value="PRP38"/>
</dbReference>
<dbReference type="AlphaFoldDB" id="A0A8T1U3K9"/>
<dbReference type="VEuPathDB" id="FungiDB:PC110_g18999"/>
<evidence type="ECO:0000256" key="1">
    <source>
        <dbReference type="ARBA" id="ARBA00004123"/>
    </source>
</evidence>
<dbReference type="GO" id="GO:0008380">
    <property type="term" value="P:RNA splicing"/>
    <property type="evidence" value="ECO:0007669"/>
    <property type="project" value="UniProtKB-KW"/>
</dbReference>
<evidence type="ECO:0008006" key="10">
    <source>
        <dbReference type="Google" id="ProtNLM"/>
    </source>
</evidence>
<dbReference type="PANTHER" id="PTHR23142">
    <property type="entry name" value="PRE-MRNA-SPLICING FACTOR 38A-RELATED"/>
    <property type="match status" value="1"/>
</dbReference>